<evidence type="ECO:0000256" key="5">
    <source>
        <dbReference type="ARBA" id="ARBA00015035"/>
    </source>
</evidence>
<evidence type="ECO:0000256" key="11">
    <source>
        <dbReference type="ARBA" id="ARBA00047550"/>
    </source>
</evidence>
<dbReference type="SUPFAM" id="SSF53597">
    <property type="entry name" value="Dihydrofolate reductase-like"/>
    <property type="match status" value="1"/>
</dbReference>
<keyword evidence="6" id="KW-0686">Riboflavin biosynthesis</keyword>
<dbReference type="InterPro" id="IPR050765">
    <property type="entry name" value="Riboflavin_Biosynth_HTPR"/>
</dbReference>
<dbReference type="GO" id="GO:0009231">
    <property type="term" value="P:riboflavin biosynthetic process"/>
    <property type="evidence" value="ECO:0007669"/>
    <property type="project" value="UniProtKB-KW"/>
</dbReference>
<evidence type="ECO:0000256" key="4">
    <source>
        <dbReference type="ARBA" id="ARBA00012851"/>
    </source>
</evidence>
<evidence type="ECO:0000256" key="7">
    <source>
        <dbReference type="ARBA" id="ARBA00022857"/>
    </source>
</evidence>
<dbReference type="InterPro" id="IPR024072">
    <property type="entry name" value="DHFR-like_dom_sf"/>
</dbReference>
<dbReference type="STRING" id="1157616.A0A1Z5TIX7"/>
<evidence type="ECO:0000313" key="14">
    <source>
        <dbReference type="EMBL" id="OTA35973.1"/>
    </source>
</evidence>
<accession>A0A1Z5TIX7</accession>
<keyword evidence="15" id="KW-1185">Reference proteome</keyword>
<comment type="catalytic activity">
    <reaction evidence="12">
        <text>2,5-diamino-6-(1-D-ribitylamino)pyrimidin-4(3H)-one 5'-phosphate + NADP(+) = 2,5-diamino-6-(1-D-ribosylamino)pyrimidin-4(3H)-one 5'-phosphate + NADPH + H(+)</text>
        <dbReference type="Rhea" id="RHEA:27278"/>
        <dbReference type="ChEBI" id="CHEBI:15378"/>
        <dbReference type="ChEBI" id="CHEBI:57783"/>
        <dbReference type="ChEBI" id="CHEBI:58349"/>
        <dbReference type="ChEBI" id="CHEBI:58890"/>
        <dbReference type="ChEBI" id="CHEBI:59545"/>
        <dbReference type="EC" id="1.1.1.302"/>
    </reaction>
</comment>
<evidence type="ECO:0000259" key="13">
    <source>
        <dbReference type="Pfam" id="PF01872"/>
    </source>
</evidence>
<evidence type="ECO:0000256" key="3">
    <source>
        <dbReference type="ARBA" id="ARBA00009723"/>
    </source>
</evidence>
<comment type="pathway">
    <text evidence="2">Cofactor biosynthesis; riboflavin biosynthesis.</text>
</comment>
<evidence type="ECO:0000256" key="6">
    <source>
        <dbReference type="ARBA" id="ARBA00022619"/>
    </source>
</evidence>
<evidence type="ECO:0000256" key="2">
    <source>
        <dbReference type="ARBA" id="ARBA00005104"/>
    </source>
</evidence>
<dbReference type="OrthoDB" id="5432at2759"/>
<comment type="catalytic activity">
    <reaction evidence="11">
        <text>2,5-diamino-6-(1-D-ribitylamino)pyrimidin-4(3H)-one 5'-phosphate + NAD(+) = 2,5-diamino-6-(1-D-ribosylamino)pyrimidin-4(3H)-one 5'-phosphate + NADH + H(+)</text>
        <dbReference type="Rhea" id="RHEA:27274"/>
        <dbReference type="ChEBI" id="CHEBI:15378"/>
        <dbReference type="ChEBI" id="CHEBI:57540"/>
        <dbReference type="ChEBI" id="CHEBI:57945"/>
        <dbReference type="ChEBI" id="CHEBI:58890"/>
        <dbReference type="ChEBI" id="CHEBI:59545"/>
        <dbReference type="EC" id="1.1.1.302"/>
    </reaction>
</comment>
<dbReference type="InterPro" id="IPR002734">
    <property type="entry name" value="RibDG_C"/>
</dbReference>
<evidence type="ECO:0000256" key="12">
    <source>
        <dbReference type="ARBA" id="ARBA00049020"/>
    </source>
</evidence>
<dbReference type="FunCoup" id="A0A1Z5TIX7">
    <property type="interactions" value="198"/>
</dbReference>
<keyword evidence="7" id="KW-0521">NADP</keyword>
<dbReference type="Proteomes" id="UP000194280">
    <property type="component" value="Unassembled WGS sequence"/>
</dbReference>
<protein>
    <recommendedName>
        <fullName evidence="5">2,5-diamino-6-ribosylamino-4(3H)-pyrimidinone 5'-phosphate reductase</fullName>
        <ecNumber evidence="4">1.1.1.302</ecNumber>
    </recommendedName>
    <alternativeName>
        <fullName evidence="10">2,5-diamino-6-(5-phospho-D-ribosylamino)pyrimidin-4(3H)-one reductase</fullName>
    </alternativeName>
    <alternativeName>
        <fullName evidence="9">2,5-diamino-6-ribitylamino-4(3H)-pyrimidinone 5'-phosphate synthase</fullName>
    </alternativeName>
</protein>
<comment type="similarity">
    <text evidence="3">Belongs to the HTP reductase family.</text>
</comment>
<evidence type="ECO:0000256" key="8">
    <source>
        <dbReference type="ARBA" id="ARBA00023002"/>
    </source>
</evidence>
<proteinExistence type="inferred from homology"/>
<name>A0A1Z5TIX7_HORWE</name>
<evidence type="ECO:0000313" key="15">
    <source>
        <dbReference type="Proteomes" id="UP000194280"/>
    </source>
</evidence>
<dbReference type="PANTHER" id="PTHR38011">
    <property type="entry name" value="DIHYDROFOLATE REDUCTASE FAMILY PROTEIN (AFU_ORTHOLOGUE AFUA_8G06820)"/>
    <property type="match status" value="1"/>
</dbReference>
<reference evidence="14 15" key="1">
    <citation type="submission" date="2017-01" db="EMBL/GenBank/DDBJ databases">
        <title>The recent genome duplication of the halophilic yeast Hortaea werneckii: insights from long-read sequencing.</title>
        <authorList>
            <person name="Sinha S."/>
            <person name="Flibotte S."/>
            <person name="Neira M."/>
            <person name="Lenassi M."/>
            <person name="Gostincar C."/>
            <person name="Stajich J.E."/>
            <person name="Nislow C.E."/>
        </authorList>
    </citation>
    <scope>NUCLEOTIDE SEQUENCE [LARGE SCALE GENOMIC DNA]</scope>
    <source>
        <strain evidence="14 15">EXF-2000</strain>
    </source>
</reference>
<evidence type="ECO:0000256" key="10">
    <source>
        <dbReference type="ARBA" id="ARBA00031630"/>
    </source>
</evidence>
<evidence type="ECO:0000256" key="9">
    <source>
        <dbReference type="ARBA" id="ARBA00030073"/>
    </source>
</evidence>
<sequence>MAELSDSDRTFLEPYLPQSASLEQNHPELPFVTVTYAQSMDSMISLAPGLRTTLSGPETRNMTHYLRLQHDAILVGVGTAIPDDPGLNSRYPGGTLDSQPRPIVIDPRRRWDVEPSKVLNLARQGQGKGPWIYTLPEHCTNPDHELEQAAGKRFSFSPKAQQPSGENGPDFSWIELLKHLKAQGINSLMIEGGASIISTFLSTPELVQSVIVTIAPTWLGNGGVMVSPDQRKEEGVKVNAARLCQTMWRQFGADAVLCGRLQ</sequence>
<dbReference type="EMBL" id="MUNK01000037">
    <property type="protein sequence ID" value="OTA35973.1"/>
    <property type="molecule type" value="Genomic_DNA"/>
</dbReference>
<dbReference type="GO" id="GO:0008703">
    <property type="term" value="F:5-amino-6-(5-phosphoribosylamino)uracil reductase activity"/>
    <property type="evidence" value="ECO:0007669"/>
    <property type="project" value="InterPro"/>
</dbReference>
<dbReference type="EC" id="1.1.1.302" evidence="4"/>
<feature type="domain" description="Bacterial bifunctional deaminase-reductase C-terminal" evidence="13">
    <location>
        <begin position="30"/>
        <end position="256"/>
    </location>
</feature>
<comment type="function">
    <text evidence="1">Catalyzes an early step in riboflavin biosynthesis, the NADPH-dependent reduction of the ribose side chain of 2,5-diamino-6-ribosylamino-4(3H)-pyrimidinone 5'-phosphate, yielding 2,5-diamino-6-ribitylamino-4(3H)-pyrimidinone 5'-phosphate.</text>
</comment>
<dbReference type="VEuPathDB" id="FungiDB:BTJ68_05107"/>
<dbReference type="InParanoid" id="A0A1Z5TIX7"/>
<comment type="caution">
    <text evidence="14">The sequence shown here is derived from an EMBL/GenBank/DDBJ whole genome shotgun (WGS) entry which is preliminary data.</text>
</comment>
<organism evidence="14 15">
    <name type="scientific">Hortaea werneckii EXF-2000</name>
    <dbReference type="NCBI Taxonomy" id="1157616"/>
    <lineage>
        <taxon>Eukaryota</taxon>
        <taxon>Fungi</taxon>
        <taxon>Dikarya</taxon>
        <taxon>Ascomycota</taxon>
        <taxon>Pezizomycotina</taxon>
        <taxon>Dothideomycetes</taxon>
        <taxon>Dothideomycetidae</taxon>
        <taxon>Mycosphaerellales</taxon>
        <taxon>Teratosphaeriaceae</taxon>
        <taxon>Hortaea</taxon>
    </lineage>
</organism>
<dbReference type="Gene3D" id="3.40.430.10">
    <property type="entry name" value="Dihydrofolate Reductase, subunit A"/>
    <property type="match status" value="1"/>
</dbReference>
<keyword evidence="8" id="KW-0560">Oxidoreductase</keyword>
<dbReference type="AlphaFoldDB" id="A0A1Z5TIX7"/>
<gene>
    <name evidence="14" type="ORF">BTJ68_05107</name>
</gene>
<dbReference type="PANTHER" id="PTHR38011:SF7">
    <property type="entry name" value="2,5-DIAMINO-6-RIBOSYLAMINO-4(3H)-PYRIMIDINONE 5'-PHOSPHATE REDUCTASE"/>
    <property type="match status" value="1"/>
</dbReference>
<dbReference type="Pfam" id="PF01872">
    <property type="entry name" value="RibD_C"/>
    <property type="match status" value="1"/>
</dbReference>
<evidence type="ECO:0000256" key="1">
    <source>
        <dbReference type="ARBA" id="ARBA00003555"/>
    </source>
</evidence>